<dbReference type="Proteomes" id="UP000823775">
    <property type="component" value="Unassembled WGS sequence"/>
</dbReference>
<sequence>MAEEAPPSTQGELPSTLSMIVKVLSQNLPIHSCPLPRVRECKMVDLYTNLKEVKNEKVDLRANGVSLTLTKWLIGSKEKGPVTQMIFDLHTATARVVELKRENAQLKTDLYTANVEICTLKDRMLSEQSVHNNRIDKLLSLIGKTTHSSS</sequence>
<gene>
    <name evidence="1" type="ORF">HAX54_043314</name>
</gene>
<evidence type="ECO:0000313" key="1">
    <source>
        <dbReference type="EMBL" id="MCE2055735.1"/>
    </source>
</evidence>
<proteinExistence type="predicted"/>
<keyword evidence="2" id="KW-1185">Reference proteome</keyword>
<protein>
    <submittedName>
        <fullName evidence="1">Uncharacterized protein</fullName>
    </submittedName>
</protein>
<accession>A0ABS8W3J8</accession>
<dbReference type="EMBL" id="JACEIK010006463">
    <property type="protein sequence ID" value="MCE2055735.1"/>
    <property type="molecule type" value="Genomic_DNA"/>
</dbReference>
<reference evidence="1 2" key="1">
    <citation type="journal article" date="2021" name="BMC Genomics">
        <title>Datura genome reveals duplications of psychoactive alkaloid biosynthetic genes and high mutation rate following tissue culture.</title>
        <authorList>
            <person name="Rajewski A."/>
            <person name="Carter-House D."/>
            <person name="Stajich J."/>
            <person name="Litt A."/>
        </authorList>
    </citation>
    <scope>NUCLEOTIDE SEQUENCE [LARGE SCALE GENOMIC DNA]</scope>
    <source>
        <strain evidence="1">AR-01</strain>
    </source>
</reference>
<comment type="caution">
    <text evidence="1">The sequence shown here is derived from an EMBL/GenBank/DDBJ whole genome shotgun (WGS) entry which is preliminary data.</text>
</comment>
<evidence type="ECO:0000313" key="2">
    <source>
        <dbReference type="Proteomes" id="UP000823775"/>
    </source>
</evidence>
<name>A0ABS8W3J8_DATST</name>
<organism evidence="1 2">
    <name type="scientific">Datura stramonium</name>
    <name type="common">Jimsonweed</name>
    <name type="synonym">Common thornapple</name>
    <dbReference type="NCBI Taxonomy" id="4076"/>
    <lineage>
        <taxon>Eukaryota</taxon>
        <taxon>Viridiplantae</taxon>
        <taxon>Streptophyta</taxon>
        <taxon>Embryophyta</taxon>
        <taxon>Tracheophyta</taxon>
        <taxon>Spermatophyta</taxon>
        <taxon>Magnoliopsida</taxon>
        <taxon>eudicotyledons</taxon>
        <taxon>Gunneridae</taxon>
        <taxon>Pentapetalae</taxon>
        <taxon>asterids</taxon>
        <taxon>lamiids</taxon>
        <taxon>Solanales</taxon>
        <taxon>Solanaceae</taxon>
        <taxon>Solanoideae</taxon>
        <taxon>Datureae</taxon>
        <taxon>Datura</taxon>
    </lineage>
</organism>